<organism evidence="2 3">
    <name type="scientific">Forsythia ovata</name>
    <dbReference type="NCBI Taxonomy" id="205694"/>
    <lineage>
        <taxon>Eukaryota</taxon>
        <taxon>Viridiplantae</taxon>
        <taxon>Streptophyta</taxon>
        <taxon>Embryophyta</taxon>
        <taxon>Tracheophyta</taxon>
        <taxon>Spermatophyta</taxon>
        <taxon>Magnoliopsida</taxon>
        <taxon>eudicotyledons</taxon>
        <taxon>Gunneridae</taxon>
        <taxon>Pentapetalae</taxon>
        <taxon>asterids</taxon>
        <taxon>lamiids</taxon>
        <taxon>Lamiales</taxon>
        <taxon>Oleaceae</taxon>
        <taxon>Forsythieae</taxon>
        <taxon>Forsythia</taxon>
    </lineage>
</organism>
<proteinExistence type="predicted"/>
<dbReference type="AlphaFoldDB" id="A0ABD1X7M2"/>
<accession>A0ABD1X7M2</accession>
<dbReference type="Proteomes" id="UP001604277">
    <property type="component" value="Unassembled WGS sequence"/>
</dbReference>
<evidence type="ECO:0000259" key="1">
    <source>
        <dbReference type="PROSITE" id="PS50181"/>
    </source>
</evidence>
<reference evidence="3" key="1">
    <citation type="submission" date="2024-07" db="EMBL/GenBank/DDBJ databases">
        <title>Two chromosome-level genome assemblies of Korean endemic species Abeliophyllum distichum and Forsythia ovata (Oleaceae).</title>
        <authorList>
            <person name="Jang H."/>
        </authorList>
    </citation>
    <scope>NUCLEOTIDE SEQUENCE [LARGE SCALE GENOMIC DNA]</scope>
</reference>
<sequence>MDLPEDVWIDVLVRLPPQDVLNFRYVSKKWNKLIHNRIFLRSYAEERKGSSNQLLGFFQTAQKYSISDHKPPIRVLPLLGKQIGYIPSFLGYFICSSNGLILCGLHSATYYVVNPLTKKSVSLPPPKNKCSYTSVGMICEENTTKLVANYKVVRAFVPIGCKVDNKMKIETYSSKKGKWVESILIATGKLGRMSSDAPLVINGVFHWHSPNRFVTLYNPNDLEGKNHLQIIQYPATRPFVSYNICSRTSDDILWCGQTYGRNLKIWMLPKSDQGYKRSCNIPKEEWILMHELTSNSLNNDYLMIRKTRARLHDFRTDLTLIALNPWNPSIVFFKIGETIFKCNAETKLIELVQFSGIPIADPYLKYSWIPYFESQRILCQSQLEKLETNLENRVTDKLERNMRQWM</sequence>
<comment type="caution">
    <text evidence="2">The sequence shown here is derived from an EMBL/GenBank/DDBJ whole genome shotgun (WGS) entry which is preliminary data.</text>
</comment>
<feature type="domain" description="F-box" evidence="1">
    <location>
        <begin position="1"/>
        <end position="43"/>
    </location>
</feature>
<dbReference type="SMART" id="SM00256">
    <property type="entry name" value="FBOX"/>
    <property type="match status" value="1"/>
</dbReference>
<dbReference type="InterPro" id="IPR056592">
    <property type="entry name" value="Beta-prop_At3g26010-like"/>
</dbReference>
<dbReference type="Pfam" id="PF24750">
    <property type="entry name" value="b-prop_At3g26010-like"/>
    <property type="match status" value="1"/>
</dbReference>
<keyword evidence="3" id="KW-1185">Reference proteome</keyword>
<dbReference type="EMBL" id="JBFOLJ010000001">
    <property type="protein sequence ID" value="KAL2557969.1"/>
    <property type="molecule type" value="Genomic_DNA"/>
</dbReference>
<dbReference type="InterPro" id="IPR001810">
    <property type="entry name" value="F-box_dom"/>
</dbReference>
<name>A0ABD1X7M2_9LAMI</name>
<dbReference type="Gene3D" id="1.20.1280.50">
    <property type="match status" value="1"/>
</dbReference>
<dbReference type="Pfam" id="PF00646">
    <property type="entry name" value="F-box"/>
    <property type="match status" value="1"/>
</dbReference>
<dbReference type="InterPro" id="IPR036047">
    <property type="entry name" value="F-box-like_dom_sf"/>
</dbReference>
<dbReference type="InterPro" id="IPR050796">
    <property type="entry name" value="SCF_F-box_component"/>
</dbReference>
<gene>
    <name evidence="2" type="ORF">Fot_02708</name>
</gene>
<evidence type="ECO:0000313" key="3">
    <source>
        <dbReference type="Proteomes" id="UP001604277"/>
    </source>
</evidence>
<protein>
    <submittedName>
        <fullName evidence="2">F-box protein</fullName>
    </submittedName>
</protein>
<dbReference type="SUPFAM" id="SSF81383">
    <property type="entry name" value="F-box domain"/>
    <property type="match status" value="1"/>
</dbReference>
<dbReference type="PROSITE" id="PS50181">
    <property type="entry name" value="FBOX"/>
    <property type="match status" value="1"/>
</dbReference>
<evidence type="ECO:0000313" key="2">
    <source>
        <dbReference type="EMBL" id="KAL2557969.1"/>
    </source>
</evidence>
<dbReference type="PANTHER" id="PTHR31672">
    <property type="entry name" value="BNACNNG10540D PROTEIN"/>
    <property type="match status" value="1"/>
</dbReference>
<dbReference type="PANTHER" id="PTHR31672:SF9">
    <property type="entry name" value="F-BOX DOMAIN-CONTAINING PROTEIN"/>
    <property type="match status" value="1"/>
</dbReference>